<dbReference type="PANTHER" id="PTHR46401:SF2">
    <property type="entry name" value="GLYCOSYLTRANSFERASE WBBK-RELATED"/>
    <property type="match status" value="1"/>
</dbReference>
<evidence type="ECO:0000313" key="4">
    <source>
        <dbReference type="EMBL" id="WNZ26963.1"/>
    </source>
</evidence>
<dbReference type="SUPFAM" id="SSF53756">
    <property type="entry name" value="UDP-Glycosyltransferase/glycogen phosphorylase"/>
    <property type="match status" value="1"/>
</dbReference>
<dbReference type="Pfam" id="PF00534">
    <property type="entry name" value="Glycos_transf_1"/>
    <property type="match status" value="1"/>
</dbReference>
<dbReference type="GO" id="GO:0009103">
    <property type="term" value="P:lipopolysaccharide biosynthetic process"/>
    <property type="evidence" value="ECO:0007669"/>
    <property type="project" value="TreeGrafter"/>
</dbReference>
<name>A0AA96WK06_9CYAN</name>
<dbReference type="EMBL" id="CP053587">
    <property type="protein sequence ID" value="WNZ26963.1"/>
    <property type="molecule type" value="Genomic_DNA"/>
</dbReference>
<dbReference type="AlphaFoldDB" id="A0AA96WK06"/>
<dbReference type="RefSeq" id="WP_316436545.1">
    <property type="nucleotide sequence ID" value="NZ_CP053587.1"/>
</dbReference>
<dbReference type="Gene3D" id="3.40.50.2000">
    <property type="entry name" value="Glycogen Phosphorylase B"/>
    <property type="match status" value="2"/>
</dbReference>
<feature type="domain" description="Glycosyltransferase subfamily 4-like N-terminal" evidence="3">
    <location>
        <begin position="15"/>
        <end position="176"/>
    </location>
</feature>
<dbReference type="NCBIfam" id="TIGR04047">
    <property type="entry name" value="MSMEG_0565_glyc"/>
    <property type="match status" value="1"/>
</dbReference>
<sequence length="380" mass="42640">MRLRIALFTYSTKPRGSVIHTLELAEALHQLGQEVCVYALDKDGNGFDYPLHCRYLPIPVKPAGTDFDQLIQQRIQEFVDFLDDHLAAQPYDCYHAQDCLSANALAILRQRRCIPHFIRTIHHIDDFNSPYLQQCQDRSIREPDLCLCVSQYWQQQLCKRYDVHALRVLNGVNLQRFSPHPDGTETALRGRLDLTGYPIYLTVGGIEPRKNSIRLLQAFAQVLSVYPEAQLVIAGGATLFDYQPYRDQFFAEVERLGVSVGSSLILPGVIPDADLPTLYRSANGFVFPSLKEGWGLVVLEAIASGLPVVMPNQAPFTEFLLPDQAVWVDPLSVDAIAEAMLAVLKPDAIPNPPVQICASFSWQTSAKMHLDHYSKLLSHA</sequence>
<organism evidence="4">
    <name type="scientific">Leptolyngbya sp. NK1-12</name>
    <dbReference type="NCBI Taxonomy" id="2547451"/>
    <lineage>
        <taxon>Bacteria</taxon>
        <taxon>Bacillati</taxon>
        <taxon>Cyanobacteriota</taxon>
        <taxon>Cyanophyceae</taxon>
        <taxon>Leptolyngbyales</taxon>
        <taxon>Leptolyngbyaceae</taxon>
        <taxon>Leptolyngbya group</taxon>
        <taxon>Leptolyngbya</taxon>
    </lineage>
</organism>
<gene>
    <name evidence="4" type="ORF">HJG54_29000</name>
</gene>
<dbReference type="CDD" id="cd03801">
    <property type="entry name" value="GT4_PimA-like"/>
    <property type="match status" value="1"/>
</dbReference>
<reference evidence="4" key="1">
    <citation type="submission" date="2020-05" db="EMBL/GenBank/DDBJ databases">
        <authorList>
            <person name="Zhu T."/>
            <person name="Keshari N."/>
            <person name="Lu X."/>
        </authorList>
    </citation>
    <scope>NUCLEOTIDE SEQUENCE</scope>
    <source>
        <strain evidence="4">NK1-12</strain>
    </source>
</reference>
<feature type="domain" description="Glycosyl transferase family 1" evidence="2">
    <location>
        <begin position="195"/>
        <end position="345"/>
    </location>
</feature>
<evidence type="ECO:0000259" key="3">
    <source>
        <dbReference type="Pfam" id="PF13439"/>
    </source>
</evidence>
<dbReference type="InterPro" id="IPR028098">
    <property type="entry name" value="Glyco_trans_4-like_N"/>
</dbReference>
<evidence type="ECO:0000256" key="1">
    <source>
        <dbReference type="ARBA" id="ARBA00022679"/>
    </source>
</evidence>
<accession>A0AA96WK06</accession>
<keyword evidence="1" id="KW-0808">Transferase</keyword>
<dbReference type="InterPro" id="IPR023986">
    <property type="entry name" value="GlycosylTfrase_MSMEG0565"/>
</dbReference>
<protein>
    <submittedName>
        <fullName evidence="4">MSMEG_0565 family glycosyltransferase</fullName>
    </submittedName>
</protein>
<dbReference type="GO" id="GO:0016757">
    <property type="term" value="F:glycosyltransferase activity"/>
    <property type="evidence" value="ECO:0007669"/>
    <property type="project" value="InterPro"/>
</dbReference>
<proteinExistence type="predicted"/>
<dbReference type="PANTHER" id="PTHR46401">
    <property type="entry name" value="GLYCOSYLTRANSFERASE WBBK-RELATED"/>
    <property type="match status" value="1"/>
</dbReference>
<evidence type="ECO:0000259" key="2">
    <source>
        <dbReference type="Pfam" id="PF00534"/>
    </source>
</evidence>
<dbReference type="InterPro" id="IPR001296">
    <property type="entry name" value="Glyco_trans_1"/>
</dbReference>
<dbReference type="Pfam" id="PF13439">
    <property type="entry name" value="Glyco_transf_4"/>
    <property type="match status" value="1"/>
</dbReference>